<dbReference type="Proteomes" id="UP000190476">
    <property type="component" value="Chromosome I"/>
</dbReference>
<reference evidence="3" key="1">
    <citation type="submission" date="2017-03" db="EMBL/GenBank/DDBJ databases">
        <authorList>
            <person name="Falquet L."/>
            <person name="Falquet L."/>
        </authorList>
    </citation>
    <scope>NUCLEOTIDE SEQUENCE [LARGE SCALE GENOMIC DNA]</scope>
</reference>
<sequence length="40" mass="4293">MKGKKAGKVALLVAASAALVATLINDKKVKVENRIEEKQE</sequence>
<evidence type="ECO:0000313" key="2">
    <source>
        <dbReference type="EMBL" id="SLK15031.1"/>
    </source>
</evidence>
<keyword evidence="1" id="KW-0732">Signal</keyword>
<organism evidence="2 3">
    <name type="scientific">Clostridium chauvoei JF4335</name>
    <dbReference type="NCBI Taxonomy" id="1351755"/>
    <lineage>
        <taxon>Bacteria</taxon>
        <taxon>Bacillati</taxon>
        <taxon>Bacillota</taxon>
        <taxon>Clostridia</taxon>
        <taxon>Eubacteriales</taxon>
        <taxon>Clostridiaceae</taxon>
        <taxon>Clostridium</taxon>
    </lineage>
</organism>
<gene>
    <name evidence="2" type="ORF">CCH01_08010</name>
</gene>
<feature type="signal peptide" evidence="1">
    <location>
        <begin position="1"/>
        <end position="20"/>
    </location>
</feature>
<accession>S6EY36</accession>
<keyword evidence="3" id="KW-1185">Reference proteome</keyword>
<dbReference type="GeneID" id="78828602"/>
<proteinExistence type="predicted"/>
<protein>
    <submittedName>
        <fullName evidence="2">Uncharacterized protein</fullName>
    </submittedName>
</protein>
<feature type="chain" id="PRO_5039263085" evidence="1">
    <location>
        <begin position="21"/>
        <end position="40"/>
    </location>
</feature>
<evidence type="ECO:0000256" key="1">
    <source>
        <dbReference type="SAM" id="SignalP"/>
    </source>
</evidence>
<evidence type="ECO:0000313" key="3">
    <source>
        <dbReference type="Proteomes" id="UP000190476"/>
    </source>
</evidence>
<dbReference type="AlphaFoldDB" id="S6EY36"/>
<dbReference type="EMBL" id="LT799839">
    <property type="protein sequence ID" value="SLK15031.1"/>
    <property type="molecule type" value="Genomic_DNA"/>
</dbReference>
<dbReference type="RefSeq" id="WP_021875143.1">
    <property type="nucleotide sequence ID" value="NZ_CBML010000006.1"/>
</dbReference>
<name>S6EY36_9CLOT</name>
<dbReference type="STRING" id="1351755.CCH01_08010"/>